<proteinExistence type="predicted"/>
<dbReference type="AlphaFoldDB" id="A0A5C6C4W6"/>
<keyword evidence="1" id="KW-0472">Membrane</keyword>
<name>A0A5C6C4W6_9BACT</name>
<comment type="caution">
    <text evidence="3">The sequence shown here is derived from an EMBL/GenBank/DDBJ whole genome shotgun (WGS) entry which is preliminary data.</text>
</comment>
<evidence type="ECO:0000313" key="4">
    <source>
        <dbReference type="Proteomes" id="UP000319908"/>
    </source>
</evidence>
<dbReference type="Pfam" id="PF00144">
    <property type="entry name" value="Beta-lactamase"/>
    <property type="match status" value="1"/>
</dbReference>
<dbReference type="InterPro" id="IPR001466">
    <property type="entry name" value="Beta-lactam-related"/>
</dbReference>
<evidence type="ECO:0000259" key="2">
    <source>
        <dbReference type="Pfam" id="PF00144"/>
    </source>
</evidence>
<dbReference type="PROSITE" id="PS51257">
    <property type="entry name" value="PROKAR_LIPOPROTEIN"/>
    <property type="match status" value="1"/>
</dbReference>
<dbReference type="InterPro" id="IPR012338">
    <property type="entry name" value="Beta-lactam/transpept-like"/>
</dbReference>
<feature type="domain" description="Beta-lactamase-related" evidence="2">
    <location>
        <begin position="59"/>
        <end position="368"/>
    </location>
</feature>
<sequence>MVGFVRRKIFLMIVSTSIVTLAGLMLFACGFGYYVYSLLQVDSIDVKPDATELDRISSIDRWLDEQHDDHNFNGVVLIVRDGDVLLSKTCGFVDHTATTELDSHTALRLASVSKQFTAAGILRLAEMELLQLDDPVAKHLPGFAIEKVTIRHLLNQTSGIPGQYMSLAEKHRETFGDTLTISNVVDLVSMHTKPERSPNAAMEYSNTNYVLLAGVIEAASGVSYEEFMSEELFHPLGMHDSRVWNLMSDSRSANQAGDFDQLDDERTPVDTTWLDGVAGDGAVFCSLNDFVIWNEFWYGSPLLSDALLQQAFDRPRLSDGSRSEYGFGWMIERNRHWHNGAWLGANTYIVRYSDSRCCLVVLDNSSNLRLDAIASELEAVLQPIFLRN</sequence>
<dbReference type="Gene3D" id="3.40.710.10">
    <property type="entry name" value="DD-peptidase/beta-lactamase superfamily"/>
    <property type="match status" value="1"/>
</dbReference>
<dbReference type="EMBL" id="SJPU01000001">
    <property type="protein sequence ID" value="TWU19228.1"/>
    <property type="molecule type" value="Genomic_DNA"/>
</dbReference>
<dbReference type="InterPro" id="IPR050491">
    <property type="entry name" value="AmpC-like"/>
</dbReference>
<keyword evidence="1" id="KW-0812">Transmembrane</keyword>
<evidence type="ECO:0000256" key="1">
    <source>
        <dbReference type="SAM" id="Phobius"/>
    </source>
</evidence>
<accession>A0A5C6C4W6</accession>
<dbReference type="OrthoDB" id="284523at2"/>
<reference evidence="3 4" key="1">
    <citation type="journal article" date="2020" name="Antonie Van Leeuwenhoek">
        <title>Rhodopirellula heiligendammensis sp. nov., Rhodopirellula pilleata sp. nov., and Rhodopirellula solitaria sp. nov. isolated from natural or artificial marine surfaces in Northern Germany and California, USA, and emended description of the genus Rhodopirellula.</title>
        <authorList>
            <person name="Kallscheuer N."/>
            <person name="Wiegand S."/>
            <person name="Jogler M."/>
            <person name="Boedeker C."/>
            <person name="Peeters S.H."/>
            <person name="Rast P."/>
            <person name="Heuer A."/>
            <person name="Jetten M.S.M."/>
            <person name="Rohde M."/>
            <person name="Jogler C."/>
        </authorList>
    </citation>
    <scope>NUCLEOTIDE SEQUENCE [LARGE SCALE GENOMIC DNA]</scope>
    <source>
        <strain evidence="3 4">Poly21</strain>
    </source>
</reference>
<protein>
    <submittedName>
        <fullName evidence="3">Penicillin-binding protein 4</fullName>
    </submittedName>
</protein>
<evidence type="ECO:0000313" key="3">
    <source>
        <dbReference type="EMBL" id="TWU19228.1"/>
    </source>
</evidence>
<gene>
    <name evidence="3" type="primary">pbpE</name>
    <name evidence="3" type="ORF">Poly21_13990</name>
</gene>
<feature type="transmembrane region" description="Helical" evidence="1">
    <location>
        <begin position="9"/>
        <end position="36"/>
    </location>
</feature>
<keyword evidence="1" id="KW-1133">Transmembrane helix</keyword>
<dbReference type="Proteomes" id="UP000319908">
    <property type="component" value="Unassembled WGS sequence"/>
</dbReference>
<keyword evidence="4" id="KW-1185">Reference proteome</keyword>
<dbReference type="PANTHER" id="PTHR46825">
    <property type="entry name" value="D-ALANYL-D-ALANINE-CARBOXYPEPTIDASE/ENDOPEPTIDASE AMPH"/>
    <property type="match status" value="1"/>
</dbReference>
<dbReference type="PANTHER" id="PTHR46825:SF9">
    <property type="entry name" value="BETA-LACTAMASE-RELATED DOMAIN-CONTAINING PROTEIN"/>
    <property type="match status" value="1"/>
</dbReference>
<organism evidence="3 4">
    <name type="scientific">Allorhodopirellula heiligendammensis</name>
    <dbReference type="NCBI Taxonomy" id="2714739"/>
    <lineage>
        <taxon>Bacteria</taxon>
        <taxon>Pseudomonadati</taxon>
        <taxon>Planctomycetota</taxon>
        <taxon>Planctomycetia</taxon>
        <taxon>Pirellulales</taxon>
        <taxon>Pirellulaceae</taxon>
        <taxon>Allorhodopirellula</taxon>
    </lineage>
</organism>
<dbReference type="SUPFAM" id="SSF56601">
    <property type="entry name" value="beta-lactamase/transpeptidase-like"/>
    <property type="match status" value="1"/>
</dbReference>